<dbReference type="Gene3D" id="3.40.190.150">
    <property type="entry name" value="Bordetella uptake gene, domain 1"/>
    <property type="match status" value="1"/>
</dbReference>
<evidence type="ECO:0000256" key="1">
    <source>
        <dbReference type="ARBA" id="ARBA00006987"/>
    </source>
</evidence>
<dbReference type="CDD" id="cd13578">
    <property type="entry name" value="PBP2_Bug27"/>
    <property type="match status" value="1"/>
</dbReference>
<comment type="caution">
    <text evidence="3">The sequence shown here is derived from an EMBL/GenBank/DDBJ whole genome shotgun (WGS) entry which is preliminary data.</text>
</comment>
<dbReference type="InterPro" id="IPR005064">
    <property type="entry name" value="BUG"/>
</dbReference>
<dbReference type="PIRSF" id="PIRSF017082">
    <property type="entry name" value="YflP"/>
    <property type="match status" value="1"/>
</dbReference>
<dbReference type="Pfam" id="PF03401">
    <property type="entry name" value="TctC"/>
    <property type="match status" value="1"/>
</dbReference>
<name>A0A562B1Q1_9BURK</name>
<dbReference type="Proteomes" id="UP000318141">
    <property type="component" value="Unassembled WGS sequence"/>
</dbReference>
<accession>A0A562B1Q1</accession>
<dbReference type="AlphaFoldDB" id="A0A562B1Q1"/>
<dbReference type="SUPFAM" id="SSF53850">
    <property type="entry name" value="Periplasmic binding protein-like II"/>
    <property type="match status" value="1"/>
</dbReference>
<dbReference type="Gene3D" id="3.40.190.10">
    <property type="entry name" value="Periplasmic binding protein-like II"/>
    <property type="match status" value="1"/>
</dbReference>
<reference evidence="3 4" key="1">
    <citation type="submission" date="2019-07" db="EMBL/GenBank/DDBJ databases">
        <title>Genome sequencing of lignin-degrading bacterial isolates.</title>
        <authorList>
            <person name="Gladden J."/>
        </authorList>
    </citation>
    <scope>NUCLEOTIDE SEQUENCE [LARGE SCALE GENOMIC DNA]</scope>
    <source>
        <strain evidence="3 4">J11</strain>
    </source>
</reference>
<keyword evidence="2" id="KW-0732">Signal</keyword>
<keyword evidence="3" id="KW-0675">Receptor</keyword>
<evidence type="ECO:0000313" key="3">
    <source>
        <dbReference type="EMBL" id="TWG78938.1"/>
    </source>
</evidence>
<gene>
    <name evidence="3" type="ORF">L602_000800000070</name>
</gene>
<evidence type="ECO:0000256" key="2">
    <source>
        <dbReference type="SAM" id="SignalP"/>
    </source>
</evidence>
<comment type="similarity">
    <text evidence="1">Belongs to the UPF0065 (bug) family.</text>
</comment>
<dbReference type="EMBL" id="VLJN01000066">
    <property type="protein sequence ID" value="TWG78938.1"/>
    <property type="molecule type" value="Genomic_DNA"/>
</dbReference>
<dbReference type="PANTHER" id="PTHR42928:SF5">
    <property type="entry name" value="BLR1237 PROTEIN"/>
    <property type="match status" value="1"/>
</dbReference>
<dbReference type="InterPro" id="IPR042100">
    <property type="entry name" value="Bug_dom1"/>
</dbReference>
<keyword evidence="4" id="KW-1185">Reference proteome</keyword>
<organism evidence="3 4">
    <name type="scientific">Cupriavidus gilardii J11</name>
    <dbReference type="NCBI Taxonomy" id="936133"/>
    <lineage>
        <taxon>Bacteria</taxon>
        <taxon>Pseudomonadati</taxon>
        <taxon>Pseudomonadota</taxon>
        <taxon>Betaproteobacteria</taxon>
        <taxon>Burkholderiales</taxon>
        <taxon>Burkholderiaceae</taxon>
        <taxon>Cupriavidus</taxon>
    </lineage>
</organism>
<feature type="signal peptide" evidence="2">
    <location>
        <begin position="1"/>
        <end position="26"/>
    </location>
</feature>
<dbReference type="PANTHER" id="PTHR42928">
    <property type="entry name" value="TRICARBOXYLATE-BINDING PROTEIN"/>
    <property type="match status" value="1"/>
</dbReference>
<sequence length="332" mass="34981">MNRRQLLHGCVTTAAFLTALASPLHAAAQPGTAAYPAKAITLVVPYPPGGVADQFARALGNALGERLGQPLVIDNRPGANGNIGSAFVAKQPADGYTLLLGSTSTLAINPHLYASMGYDPVKDLQPITLTHQMPNVLLVGAQTPYKTVADVVAAAKAQPGRIDYGSAGNGNTMHLAGVLFEQRSGTRLVHVPYKGGPPALMDVLSGQIPMMFNNLPAVVTYKNTNKVRVLAVADTKRSPVLPDVPTFAEAGVPGMVSNVWNGILVRRGTPPAIVERLNKEMVAVLQSPGFRKPLEQQGYEVLSSTPAQFEALLKQDLAAMGKLVKEAGVKLD</sequence>
<evidence type="ECO:0000313" key="4">
    <source>
        <dbReference type="Proteomes" id="UP000318141"/>
    </source>
</evidence>
<proteinExistence type="inferred from homology"/>
<feature type="chain" id="PRO_5022123116" evidence="2">
    <location>
        <begin position="27"/>
        <end position="332"/>
    </location>
</feature>
<protein>
    <submittedName>
        <fullName evidence="3">Tripartite-type tricarboxylate transporter receptor subunit TctC</fullName>
    </submittedName>
</protein>
<dbReference type="OrthoDB" id="8856958at2"/>